<dbReference type="EMBL" id="JACHXF010000018">
    <property type="protein sequence ID" value="MBB3099396.1"/>
    <property type="molecule type" value="Genomic_DNA"/>
</dbReference>
<evidence type="ECO:0000313" key="1">
    <source>
        <dbReference type="EMBL" id="MBB3099396.1"/>
    </source>
</evidence>
<evidence type="ECO:0008006" key="3">
    <source>
        <dbReference type="Google" id="ProtNLM"/>
    </source>
</evidence>
<protein>
    <recommendedName>
        <fullName evidence="3">Phage head-tail joining protein</fullName>
    </recommendedName>
</protein>
<comment type="caution">
    <text evidence="1">The sequence shown here is derived from an EMBL/GenBank/DDBJ whole genome shotgun (WGS) entry which is preliminary data.</text>
</comment>
<dbReference type="RefSeq" id="WP_183225449.1">
    <property type="nucleotide sequence ID" value="NZ_BMPW01000021.1"/>
</dbReference>
<organism evidence="1 2">
    <name type="scientific">Actinoplanes campanulatus</name>
    <dbReference type="NCBI Taxonomy" id="113559"/>
    <lineage>
        <taxon>Bacteria</taxon>
        <taxon>Bacillati</taxon>
        <taxon>Actinomycetota</taxon>
        <taxon>Actinomycetes</taxon>
        <taxon>Micromonosporales</taxon>
        <taxon>Micromonosporaceae</taxon>
        <taxon>Actinoplanes</taxon>
    </lineage>
</organism>
<evidence type="ECO:0000313" key="2">
    <source>
        <dbReference type="Proteomes" id="UP000590749"/>
    </source>
</evidence>
<dbReference type="Proteomes" id="UP000590749">
    <property type="component" value="Unassembled WGS sequence"/>
</dbReference>
<reference evidence="1 2" key="1">
    <citation type="submission" date="2020-08" db="EMBL/GenBank/DDBJ databases">
        <title>Genomic Encyclopedia of Type Strains, Phase III (KMG-III): the genomes of soil and plant-associated and newly described type strains.</title>
        <authorList>
            <person name="Whitman W."/>
        </authorList>
    </citation>
    <scope>NUCLEOTIDE SEQUENCE [LARGE SCALE GENOMIC DNA]</scope>
    <source>
        <strain evidence="1 2">CECT 3287</strain>
    </source>
</reference>
<sequence>MSFQRRRHGQPATVYQSRTVTDSRGNDVKIVDLDAPIEVRAVFIPQRSSKAEVPGQAQINVYRMIVRPDLPGVDLWSRVTWNGRDWDVVTPPSHRHGTRRTRHWSIDIRERP</sequence>
<dbReference type="AlphaFoldDB" id="A0A7W5ANI4"/>
<keyword evidence="2" id="KW-1185">Reference proteome</keyword>
<accession>A0A7W5ANI4</accession>
<proteinExistence type="predicted"/>
<gene>
    <name evidence="1" type="ORF">FHR83_007102</name>
</gene>
<name>A0A7W5ANI4_9ACTN</name>